<dbReference type="Proteomes" id="UP000176897">
    <property type="component" value="Unassembled WGS sequence"/>
</dbReference>
<sequence>MNPQGATINIPLSAVRCVSGKPKDKRVMCEIDVEQLRMINEPQTIDELLAAADFDIAAGNYKEYASMDAFISDLPK</sequence>
<dbReference type="EMBL" id="MGEJ01000001">
    <property type="protein sequence ID" value="OGL82069.1"/>
    <property type="molecule type" value="Genomic_DNA"/>
</dbReference>
<evidence type="ECO:0000313" key="1">
    <source>
        <dbReference type="EMBL" id="OGL82069.1"/>
    </source>
</evidence>
<comment type="caution">
    <text evidence="1">The sequence shown here is derived from an EMBL/GenBank/DDBJ whole genome shotgun (WGS) entry which is preliminary data.</text>
</comment>
<proteinExistence type="predicted"/>
<evidence type="ECO:0000313" key="2">
    <source>
        <dbReference type="Proteomes" id="UP000176897"/>
    </source>
</evidence>
<dbReference type="STRING" id="1802401.A3B21_05130"/>
<protein>
    <submittedName>
        <fullName evidence="1">Uncharacterized protein</fullName>
    </submittedName>
</protein>
<gene>
    <name evidence="1" type="ORF">A3B21_05130</name>
</gene>
<name>A0A1F7UUX9_9BACT</name>
<organism evidence="1 2">
    <name type="scientific">Candidatus Uhrbacteria bacterium RIFCSPLOWO2_01_FULL_47_24</name>
    <dbReference type="NCBI Taxonomy" id="1802401"/>
    <lineage>
        <taxon>Bacteria</taxon>
        <taxon>Candidatus Uhriibacteriota</taxon>
    </lineage>
</organism>
<dbReference type="AlphaFoldDB" id="A0A1F7UUX9"/>
<accession>A0A1F7UUX9</accession>
<reference evidence="1 2" key="1">
    <citation type="journal article" date="2016" name="Nat. Commun.">
        <title>Thousands of microbial genomes shed light on interconnected biogeochemical processes in an aquifer system.</title>
        <authorList>
            <person name="Anantharaman K."/>
            <person name="Brown C.T."/>
            <person name="Hug L.A."/>
            <person name="Sharon I."/>
            <person name="Castelle C.J."/>
            <person name="Probst A.J."/>
            <person name="Thomas B.C."/>
            <person name="Singh A."/>
            <person name="Wilkins M.J."/>
            <person name="Karaoz U."/>
            <person name="Brodie E.L."/>
            <person name="Williams K.H."/>
            <person name="Hubbard S.S."/>
            <person name="Banfield J.F."/>
        </authorList>
    </citation>
    <scope>NUCLEOTIDE SEQUENCE [LARGE SCALE GENOMIC DNA]</scope>
</reference>